<evidence type="ECO:0000256" key="1">
    <source>
        <dbReference type="SAM" id="MobiDB-lite"/>
    </source>
</evidence>
<proteinExistence type="predicted"/>
<reference evidence="2 3" key="1">
    <citation type="submission" date="2023-08" db="EMBL/GenBank/DDBJ databases">
        <title>The draft genome sequence of Paracraurococcus sp. LOR1-02.</title>
        <authorList>
            <person name="Kingkaew E."/>
            <person name="Tanasupawat S."/>
        </authorList>
    </citation>
    <scope>NUCLEOTIDE SEQUENCE [LARGE SCALE GENOMIC DNA]</scope>
    <source>
        <strain evidence="2 3">LOR1-02</strain>
    </source>
</reference>
<dbReference type="RefSeq" id="WP_305103917.1">
    <property type="nucleotide sequence ID" value="NZ_JAUTWS010000009.1"/>
</dbReference>
<feature type="compositionally biased region" description="Basic and acidic residues" evidence="1">
    <location>
        <begin position="1"/>
        <end position="19"/>
    </location>
</feature>
<keyword evidence="3" id="KW-1185">Reference proteome</keyword>
<protein>
    <submittedName>
        <fullName evidence="2">Uncharacterized protein</fullName>
    </submittedName>
</protein>
<evidence type="ECO:0000313" key="2">
    <source>
        <dbReference type="EMBL" id="MDO9709053.1"/>
    </source>
</evidence>
<dbReference type="Proteomes" id="UP001243009">
    <property type="component" value="Unassembled WGS sequence"/>
</dbReference>
<sequence>MTDAVLARRDATADRRDPSLARSDAGRTAAGSRDPSPTRGEAGR</sequence>
<organism evidence="2 3">
    <name type="scientific">Paracraurococcus lichenis</name>
    <dbReference type="NCBI Taxonomy" id="3064888"/>
    <lineage>
        <taxon>Bacteria</taxon>
        <taxon>Pseudomonadati</taxon>
        <taxon>Pseudomonadota</taxon>
        <taxon>Alphaproteobacteria</taxon>
        <taxon>Acetobacterales</taxon>
        <taxon>Roseomonadaceae</taxon>
        <taxon>Paracraurococcus</taxon>
    </lineage>
</organism>
<evidence type="ECO:0000313" key="3">
    <source>
        <dbReference type="Proteomes" id="UP001243009"/>
    </source>
</evidence>
<accession>A0ABT9DYU2</accession>
<feature type="region of interest" description="Disordered" evidence="1">
    <location>
        <begin position="1"/>
        <end position="44"/>
    </location>
</feature>
<comment type="caution">
    <text evidence="2">The sequence shown here is derived from an EMBL/GenBank/DDBJ whole genome shotgun (WGS) entry which is preliminary data.</text>
</comment>
<gene>
    <name evidence="2" type="ORF">Q7A36_11925</name>
</gene>
<dbReference type="EMBL" id="JAUTWS010000009">
    <property type="protein sequence ID" value="MDO9709053.1"/>
    <property type="molecule type" value="Genomic_DNA"/>
</dbReference>
<name>A0ABT9DYU2_9PROT</name>